<protein>
    <recommendedName>
        <fullName evidence="4">Serine threonine protein phosphatase</fullName>
    </recommendedName>
</protein>
<feature type="compositionally biased region" description="Polar residues" evidence="1">
    <location>
        <begin position="257"/>
        <end position="266"/>
    </location>
</feature>
<dbReference type="EMBL" id="KE148148">
    <property type="protein sequence ID" value="EPE08859.1"/>
    <property type="molecule type" value="Genomic_DNA"/>
</dbReference>
<feature type="region of interest" description="Disordered" evidence="1">
    <location>
        <begin position="150"/>
        <end position="280"/>
    </location>
</feature>
<reference evidence="2 3" key="1">
    <citation type="journal article" date="2013" name="BMC Genomics">
        <title>The genome and transcriptome of the pine saprophyte Ophiostoma piceae, and a comparison with the bark beetle-associated pine pathogen Grosmannia clavigera.</title>
        <authorList>
            <person name="Haridas S."/>
            <person name="Wang Y."/>
            <person name="Lim L."/>
            <person name="Massoumi Alamouti S."/>
            <person name="Jackman S."/>
            <person name="Docking R."/>
            <person name="Robertson G."/>
            <person name="Birol I."/>
            <person name="Bohlmann J."/>
            <person name="Breuil C."/>
        </authorList>
    </citation>
    <scope>NUCLEOTIDE SEQUENCE [LARGE SCALE GENOMIC DNA]</scope>
    <source>
        <strain evidence="2 3">UAMH 11346</strain>
    </source>
</reference>
<feature type="compositionally biased region" description="Pro residues" evidence="1">
    <location>
        <begin position="189"/>
        <end position="202"/>
    </location>
</feature>
<dbReference type="OMA" id="YMRYSGH"/>
<dbReference type="OrthoDB" id="5409477at2759"/>
<feature type="compositionally biased region" description="Low complexity" evidence="1">
    <location>
        <begin position="231"/>
        <end position="246"/>
    </location>
</feature>
<dbReference type="AlphaFoldDB" id="S3C5Q6"/>
<evidence type="ECO:0008006" key="4">
    <source>
        <dbReference type="Google" id="ProtNLM"/>
    </source>
</evidence>
<name>S3C5Q6_OPHP1</name>
<proteinExistence type="predicted"/>
<dbReference type="Proteomes" id="UP000016923">
    <property type="component" value="Unassembled WGS sequence"/>
</dbReference>
<dbReference type="VEuPathDB" id="FungiDB:F503_04446"/>
<accession>S3C5Q6</accession>
<feature type="compositionally biased region" description="Pro residues" evidence="1">
    <location>
        <begin position="267"/>
        <end position="280"/>
    </location>
</feature>
<dbReference type="eggNOG" id="ENOG502SN7S">
    <property type="taxonomic scope" value="Eukaryota"/>
</dbReference>
<keyword evidence="3" id="KW-1185">Reference proteome</keyword>
<sequence length="280" mass="32189">MMYSQDHYRDYKPRKLVTRMDPDCAICRAPASRACECEAQGLEIAITQAETQMMQSMYDEIKHWVREHARDFILEYFGMLKERRIKAHDQAIERIKTQAYYYHHAQPHPNDIAAAQAAFKRGIDEDWQSSVQRYPEVLDYYYGLVELQLPSDDDPKVRDPPLSALSGSRKARRPAPATITNGPDSMGAAPPPQPQQQPPPPSANRISYPHQREVRGRTPPPPPVSERMGPMSERMGPMSERMMSMPMPMPMERRTPVPQNRRSSFRNPPPPPPSSYYPPY</sequence>
<dbReference type="HOGENOM" id="CLU_094654_0_0_1"/>
<evidence type="ECO:0000256" key="1">
    <source>
        <dbReference type="SAM" id="MobiDB-lite"/>
    </source>
</evidence>
<gene>
    <name evidence="2" type="ORF">F503_04446</name>
</gene>
<evidence type="ECO:0000313" key="3">
    <source>
        <dbReference type="Proteomes" id="UP000016923"/>
    </source>
</evidence>
<organism evidence="2 3">
    <name type="scientific">Ophiostoma piceae (strain UAMH 11346)</name>
    <name type="common">Sap stain fungus</name>
    <dbReference type="NCBI Taxonomy" id="1262450"/>
    <lineage>
        <taxon>Eukaryota</taxon>
        <taxon>Fungi</taxon>
        <taxon>Dikarya</taxon>
        <taxon>Ascomycota</taxon>
        <taxon>Pezizomycotina</taxon>
        <taxon>Sordariomycetes</taxon>
        <taxon>Sordariomycetidae</taxon>
        <taxon>Ophiostomatales</taxon>
        <taxon>Ophiostomataceae</taxon>
        <taxon>Ophiostoma</taxon>
    </lineage>
</organism>
<evidence type="ECO:0000313" key="2">
    <source>
        <dbReference type="EMBL" id="EPE08859.1"/>
    </source>
</evidence>